<keyword evidence="4" id="KW-1185">Reference proteome</keyword>
<evidence type="ECO:0000256" key="1">
    <source>
        <dbReference type="SAM" id="Phobius"/>
    </source>
</evidence>
<keyword evidence="1" id="KW-0472">Membrane</keyword>
<dbReference type="PANTHER" id="PTHR32089:SF112">
    <property type="entry name" value="LYSOZYME-LIKE PROTEIN-RELATED"/>
    <property type="match status" value="1"/>
</dbReference>
<dbReference type="PROSITE" id="PS50885">
    <property type="entry name" value="HAMP"/>
    <property type="match status" value="1"/>
</dbReference>
<keyword evidence="1" id="KW-1133">Transmembrane helix</keyword>
<dbReference type="CDD" id="cd06225">
    <property type="entry name" value="HAMP"/>
    <property type="match status" value="1"/>
</dbReference>
<gene>
    <name evidence="3" type="ORF">F1193_01790</name>
</gene>
<evidence type="ECO:0000259" key="2">
    <source>
        <dbReference type="PROSITE" id="PS50885"/>
    </source>
</evidence>
<evidence type="ECO:0000313" key="3">
    <source>
        <dbReference type="EMBL" id="KAA5603403.1"/>
    </source>
</evidence>
<dbReference type="InterPro" id="IPR003660">
    <property type="entry name" value="HAMP_dom"/>
</dbReference>
<sequence length="278" mass="29248">MSMANLRLTEKITLLVLGIALFVGVAIASVGDWTLRRVGTDLKQARLNHINTAQITATDSVTPVVRADGSVVGILVVRGGAANEPTIIKASNTAPSAKDVVFISAAAMSGADDALVPIEQMRSTLISTTAIVMLLAGVIGLFVARSVTAPFARLTADMKRLAKGDTNLKFTNSSRYDEVGEMSRALETVRDSIVEAGRSKQTYSQGAGLGQMFSGLRLDSAALNGAVDRLSDTAFELGRGIIRVLEIVTNELASVGREVVKLDLGGAIRGFFGQQARA</sequence>
<keyword evidence="1" id="KW-0812">Transmembrane</keyword>
<dbReference type="Pfam" id="PF00672">
    <property type="entry name" value="HAMP"/>
    <property type="match status" value="1"/>
</dbReference>
<dbReference type="EMBL" id="VWPL01000002">
    <property type="protein sequence ID" value="KAA5603403.1"/>
    <property type="molecule type" value="Genomic_DNA"/>
</dbReference>
<evidence type="ECO:0000313" key="4">
    <source>
        <dbReference type="Proteomes" id="UP000323886"/>
    </source>
</evidence>
<dbReference type="GO" id="GO:0007165">
    <property type="term" value="P:signal transduction"/>
    <property type="evidence" value="ECO:0007669"/>
    <property type="project" value="InterPro"/>
</dbReference>
<feature type="domain" description="HAMP" evidence="2">
    <location>
        <begin position="145"/>
        <end position="198"/>
    </location>
</feature>
<dbReference type="SMART" id="SM00304">
    <property type="entry name" value="HAMP"/>
    <property type="match status" value="1"/>
</dbReference>
<accession>A0A5M6I5G3</accession>
<dbReference type="GO" id="GO:0016020">
    <property type="term" value="C:membrane"/>
    <property type="evidence" value="ECO:0007669"/>
    <property type="project" value="InterPro"/>
</dbReference>
<protein>
    <submittedName>
        <fullName evidence="3">HAMP domain-containing protein</fullName>
    </submittedName>
</protein>
<dbReference type="Proteomes" id="UP000323886">
    <property type="component" value="Unassembled WGS sequence"/>
</dbReference>
<name>A0A5M6I5G3_9HYPH</name>
<dbReference type="SUPFAM" id="SSF158472">
    <property type="entry name" value="HAMP domain-like"/>
    <property type="match status" value="1"/>
</dbReference>
<dbReference type="AlphaFoldDB" id="A0A5M6I5G3"/>
<feature type="transmembrane region" description="Helical" evidence="1">
    <location>
        <begin position="125"/>
        <end position="144"/>
    </location>
</feature>
<dbReference type="PANTHER" id="PTHR32089">
    <property type="entry name" value="METHYL-ACCEPTING CHEMOTAXIS PROTEIN MCPB"/>
    <property type="match status" value="1"/>
</dbReference>
<dbReference type="RefSeq" id="WP_150095952.1">
    <property type="nucleotide sequence ID" value="NZ_VWPL01000002.1"/>
</dbReference>
<comment type="caution">
    <text evidence="3">The sequence shown here is derived from an EMBL/GenBank/DDBJ whole genome shotgun (WGS) entry which is preliminary data.</text>
</comment>
<proteinExistence type="predicted"/>
<dbReference type="OrthoDB" id="8320983at2"/>
<organism evidence="3 4">
    <name type="scientific">Blastochloris sulfoviridis</name>
    <dbReference type="NCBI Taxonomy" id="50712"/>
    <lineage>
        <taxon>Bacteria</taxon>
        <taxon>Pseudomonadati</taxon>
        <taxon>Pseudomonadota</taxon>
        <taxon>Alphaproteobacteria</taxon>
        <taxon>Hyphomicrobiales</taxon>
        <taxon>Blastochloridaceae</taxon>
        <taxon>Blastochloris</taxon>
    </lineage>
</organism>
<dbReference type="Gene3D" id="6.10.340.10">
    <property type="match status" value="1"/>
</dbReference>
<reference evidence="3 4" key="1">
    <citation type="submission" date="2019-09" db="EMBL/GenBank/DDBJ databases">
        <title>Draft Whole-Genome sequence of Blastochloris sulfoviridis DSM 729.</title>
        <authorList>
            <person name="Meyer T.E."/>
            <person name="Kyndt J.A."/>
        </authorList>
    </citation>
    <scope>NUCLEOTIDE SEQUENCE [LARGE SCALE GENOMIC DNA]</scope>
    <source>
        <strain evidence="3 4">DSM 729</strain>
    </source>
</reference>